<evidence type="ECO:0000313" key="2">
    <source>
        <dbReference type="Proteomes" id="UP000485880"/>
    </source>
</evidence>
<protein>
    <submittedName>
        <fullName evidence="1">Uncharacterized protein</fullName>
    </submittedName>
</protein>
<sequence>MRDPRSVALRHAEAYRAASVVNGRPEAAALVDIGVKVFEKTLDLVRNLGLGLTVDMANELHPKRRRLRDPLKPVHRSLSPSAAICHS</sequence>
<keyword evidence="2" id="KW-1185">Reference proteome</keyword>
<reference evidence="1 2" key="1">
    <citation type="submission" date="2019-05" db="EMBL/GenBank/DDBJ databases">
        <authorList>
            <person name="Farhan Ul Haque M."/>
        </authorList>
    </citation>
    <scope>NUCLEOTIDE SEQUENCE [LARGE SCALE GENOMIC DNA]</scope>
    <source>
        <strain evidence="1">2</strain>
    </source>
</reference>
<organism evidence="1 2">
    <name type="scientific">Methylocella tundrae</name>
    <dbReference type="NCBI Taxonomy" id="227605"/>
    <lineage>
        <taxon>Bacteria</taxon>
        <taxon>Pseudomonadati</taxon>
        <taxon>Pseudomonadota</taxon>
        <taxon>Alphaproteobacteria</taxon>
        <taxon>Hyphomicrobiales</taxon>
        <taxon>Beijerinckiaceae</taxon>
        <taxon>Methylocella</taxon>
    </lineage>
</organism>
<dbReference type="EMBL" id="CABFMQ020000131">
    <property type="protein sequence ID" value="VTZ52211.1"/>
    <property type="molecule type" value="Genomic_DNA"/>
</dbReference>
<dbReference type="Proteomes" id="UP000485880">
    <property type="component" value="Unassembled WGS sequence"/>
</dbReference>
<proteinExistence type="predicted"/>
<accession>A0A8B6MBW5</accession>
<gene>
    <name evidence="1" type="ORF">MPC4_70099</name>
</gene>
<dbReference type="AlphaFoldDB" id="A0A8B6MBW5"/>
<comment type="caution">
    <text evidence="1">The sequence shown here is derived from an EMBL/GenBank/DDBJ whole genome shotgun (WGS) entry which is preliminary data.</text>
</comment>
<name>A0A8B6MBW5_METTU</name>
<evidence type="ECO:0000313" key="1">
    <source>
        <dbReference type="EMBL" id="VTZ52211.1"/>
    </source>
</evidence>